<feature type="compositionally biased region" description="Low complexity" evidence="1">
    <location>
        <begin position="94"/>
        <end position="116"/>
    </location>
</feature>
<evidence type="ECO:0000256" key="1">
    <source>
        <dbReference type="SAM" id="MobiDB-lite"/>
    </source>
</evidence>
<protein>
    <recommendedName>
        <fullName evidence="4">Survival motor neuron Tudor domain-containing protein</fullName>
    </recommendedName>
</protein>
<dbReference type="OrthoDB" id="197400at2759"/>
<reference evidence="2 3" key="1">
    <citation type="journal article" date="2016" name="Sci. Rep.">
        <title>Peltaster fructicola genome reveals evolution from an invasive phytopathogen to an ectophytic parasite.</title>
        <authorList>
            <person name="Xu C."/>
            <person name="Chen H."/>
            <person name="Gleason M.L."/>
            <person name="Xu J.R."/>
            <person name="Liu H."/>
            <person name="Zhang R."/>
            <person name="Sun G."/>
        </authorList>
    </citation>
    <scope>NUCLEOTIDE SEQUENCE [LARGE SCALE GENOMIC DNA]</scope>
    <source>
        <strain evidence="2 3">LNHT1506</strain>
    </source>
</reference>
<organism evidence="2 3">
    <name type="scientific">Peltaster fructicola</name>
    <dbReference type="NCBI Taxonomy" id="286661"/>
    <lineage>
        <taxon>Eukaryota</taxon>
        <taxon>Fungi</taxon>
        <taxon>Dikarya</taxon>
        <taxon>Ascomycota</taxon>
        <taxon>Pezizomycotina</taxon>
        <taxon>Dothideomycetes</taxon>
        <taxon>Dothideomycetes incertae sedis</taxon>
        <taxon>Peltaster</taxon>
    </lineage>
</organism>
<proteinExistence type="predicted"/>
<accession>A0A6H0XRL3</accession>
<dbReference type="Proteomes" id="UP000503462">
    <property type="component" value="Chromosome 2"/>
</dbReference>
<keyword evidence="3" id="KW-1185">Reference proteome</keyword>
<feature type="compositionally biased region" description="Polar residues" evidence="1">
    <location>
        <begin position="1"/>
        <end position="11"/>
    </location>
</feature>
<dbReference type="EMBL" id="CP051140">
    <property type="protein sequence ID" value="QIW97401.1"/>
    <property type="molecule type" value="Genomic_DNA"/>
</dbReference>
<feature type="region of interest" description="Disordered" evidence="1">
    <location>
        <begin position="1"/>
        <end position="36"/>
    </location>
</feature>
<sequence length="127" mass="13883">MPTVNGNQRESSAVAVKTNARGKRQPYKAAPYADETSWDDTELLDDWNAAHAEYMKYHSIAAQEKAKREAATKDTAVTKSNADASAPTEETVDESVSQQQQTSSTKQAATSKAETTVRAELFQPLEC</sequence>
<feature type="region of interest" description="Disordered" evidence="1">
    <location>
        <begin position="68"/>
        <end position="127"/>
    </location>
</feature>
<name>A0A6H0XRL3_9PEZI</name>
<gene>
    <name evidence="2" type="ORF">AMS68_002919</name>
</gene>
<evidence type="ECO:0000313" key="3">
    <source>
        <dbReference type="Proteomes" id="UP000503462"/>
    </source>
</evidence>
<evidence type="ECO:0000313" key="2">
    <source>
        <dbReference type="EMBL" id="QIW97401.1"/>
    </source>
</evidence>
<evidence type="ECO:0008006" key="4">
    <source>
        <dbReference type="Google" id="ProtNLM"/>
    </source>
</evidence>
<dbReference type="AlphaFoldDB" id="A0A6H0XRL3"/>